<feature type="compositionally biased region" description="Acidic residues" evidence="2">
    <location>
        <begin position="1071"/>
        <end position="1080"/>
    </location>
</feature>
<organism evidence="3 4">
    <name type="scientific">Effrenium voratum</name>
    <dbReference type="NCBI Taxonomy" id="2562239"/>
    <lineage>
        <taxon>Eukaryota</taxon>
        <taxon>Sar</taxon>
        <taxon>Alveolata</taxon>
        <taxon>Dinophyceae</taxon>
        <taxon>Suessiales</taxon>
        <taxon>Symbiodiniaceae</taxon>
        <taxon>Effrenium</taxon>
    </lineage>
</organism>
<evidence type="ECO:0000313" key="4">
    <source>
        <dbReference type="Proteomes" id="UP001178507"/>
    </source>
</evidence>
<feature type="coiled-coil region" evidence="1">
    <location>
        <begin position="1430"/>
        <end position="1463"/>
    </location>
</feature>
<feature type="compositionally biased region" description="Pro residues" evidence="2">
    <location>
        <begin position="1158"/>
        <end position="1171"/>
    </location>
</feature>
<feature type="compositionally biased region" description="Basic and acidic residues" evidence="2">
    <location>
        <begin position="1140"/>
        <end position="1153"/>
    </location>
</feature>
<feature type="coiled-coil region" evidence="1">
    <location>
        <begin position="1999"/>
        <end position="2032"/>
    </location>
</feature>
<feature type="region of interest" description="Disordered" evidence="2">
    <location>
        <begin position="2316"/>
        <end position="2337"/>
    </location>
</feature>
<evidence type="ECO:0000313" key="3">
    <source>
        <dbReference type="EMBL" id="CAJ1376859.1"/>
    </source>
</evidence>
<evidence type="ECO:0000256" key="1">
    <source>
        <dbReference type="SAM" id="Coils"/>
    </source>
</evidence>
<sequence length="2371" mass="252509">MVAALAAGPAEFAEIFTMPGASFKLELTGPGLSHKDRALLRDSNSGCPGRSDAAASEKRKHSLSVASSVYNHGFYEPSPLVHGGGPTVASDNQPGWLKASWYPVQLRDRGSFRICYCASSEEVEFVQNSGIVLAPSESPCDLDAALYRYVGVAYSMGIKHSEEPIAACLVTDGSLGDCRLTIHSDRGGLSADDSAELVAGSREEICGEAQSSATLLPLIGNAFAFDFKVPPGTPLDGFATSSLDQGVQRLLKVCYCEKTGDSVCGSSDWQHAGALSLVGFGGSSVPEVRCYKGQRCRLGRADAYGMVQGRDAAVAVPGNASCSNVEALQMGTPATVTLLGSTAVVTLDVEYDGDVATVCYCSAAVHKIFSCQSGPGRVFDTLMGYVRSGGLNGGLRMDCVPTAAACPETPVLLTGNNAEVAGRGSLFIAELKYRPCEDLTAADVTEAMLVPEGADVRVQMPWPLGSGRYALCFCEGSIGCPGQSRQTASLQHVGELRVLGAIESVKLSEGVGFATVPLQVRIIEPATGIRCCARGGLQSCTDLVPATPSQLSYPGTYSFPLVHADPLALDGVLLNLSCAALGESGPCAQNGTLPGLASFPCRSFGPSLQLSAPPMDWRGSWRRPVGGALGTEPMALHGGLSVQMRLDFGVRAAMFRYRSVQKAVLAGATCSEPNAPGIAGLPCKGSECTDLDFARGTVPGDFELCICESVAVPMSQICQGWHHLGALEVFGPLPLNSTVHGSAGELTEIQLGGRGFGTDSLVSVPLDSGSFDSATACIGDGRLLPVKSTVHSPSELSSSLLKFEVLLAEGLHALCWLPEGSGMLPHYLGYAEIFGERTVVDGCVVGPWQLLIPCSAACGAGKEVWRRRVIGVADPSATCSDIEEERFCKEPACDAQVHDWRTNPERPMPVEPFELQLTGANLTTNDLHGVLVIPGDATFTAPASQGLCHHGAKAVAHARCSALADGGKVCGFHGVAAGSYELCLCYTEGPWCNAFLPPLGTLEIGWQDAAAESASVAAAVGITISVLLLLCIVPLVACPGLRRKLWKRLRRRLGFSDSKISAVPAMKEEAVEKEEDAQEEDPPRLVSKMQPEEEPPEDAPLPPEVPEDKPPGILDTEDDTEATSPVDPSSKSRKERRRERREEKRKAKEEKRRALSPPAVPPPPGRSPPGTLPALPFHPSFCSDKSQALEAIAKATAVLQASTLPQDGKEKEGLSAYGRSMKKLSAAMLGTDAEALDAALREAEAAGVGQELLQRARQRWKELGEKEREEKDQEQETMKKAADDLLQAVHETDIDSLQQKLAAAEAASVAPELLEQGRRRLSQLLEQLKAEQKRKEAEEALLAAMAAEIIGPLEMAVARAEAADVNHEVLSSARDLLQRLIAKEEAAQAAQEAAERAAQALRLAMEGSNVEDLKHTLAAAEAASVPGDLLEQGRRRLSQLLEQLKAEQKRKEAEEALQAAMVAETVGPLEMAIARAEAADVNREVLSSARDLLQRLIAKEEAAQAAQEAAERAAQALRLAMERSNVEDLQHALAAAEAASVPGDLLEQGRFRLSQLLEQLKAEQKRKEAEEALQAAMAAETVGPLEMAIARAEAADVNHEVLSSARDLLQRLIAKEEAAQAAQEAAERAAQALRLAMERSNVEDLKHALAAAEAASVPGDLLEQGRCRLSQLLEQLKAEQKRKAAEEALQAAMAAETVGPLEMAIARAEAADVNREVLSSARDLLQRLIAKEEAAQAAQEAAERAAQALRLAMERSNVEDLKHALAAAEAASVPGDLLEQGRCRLSQLLEQLKADQKRKAAEEALQAAMAAETVGPLEMAIARAEAADVNREVLSSARDLLQRLIAREEAAQAAQEAAERAAQALRLAMERSNVEDLKHALAAAEAASVPGDLLEQGRCRLSQLLEQLKAEQKCKEAEEALQAAMAAETIGPLEMAIARAEAADVNHEVLSKACDLLQSLQAREEAVQALRLAMEGGNMEDLQHALAAAEAASVAPDLLEQGRRRLSQLLEQLKAEQKRKAAEEALQAAMAAEIIGPLEMAVARAEAADVKPEVVAAAEQLLWQLQEKEESAKASLLAVNELLACMKQNDLEALRAALGAARRAKVGWELLQQGEQRLGAMQAAKEAEERSEEATEALVAAMAGEDVEKLKDAIAAGRLARVDEALLQDAESSLPELRRGRRRENHEAELMEAIACGDIWALREAMALPCHNQDLLGQAQAALALAEARQGLAQAMHEARDARDAPALQGALKAAERAGVEADLLHMANERLHALARDIHDADDRPRRPSLGPAERMANMLSRSSENDLAFSMSQHKEKMPLGPGGKSEKKSTPFRPSLMGQTLIDGGTLMLWKSGTARPASRPRSAKPVW</sequence>
<feature type="region of interest" description="Disordered" evidence="2">
    <location>
        <begin position="1065"/>
        <end position="1181"/>
    </location>
</feature>
<name>A0AA36MLE0_9DINO</name>
<feature type="coiled-coil region" evidence="1">
    <location>
        <begin position="1841"/>
        <end position="1927"/>
    </location>
</feature>
<keyword evidence="4" id="KW-1185">Reference proteome</keyword>
<evidence type="ECO:0000256" key="2">
    <source>
        <dbReference type="SAM" id="MobiDB-lite"/>
    </source>
</evidence>
<dbReference type="EMBL" id="CAUJNA010000424">
    <property type="protein sequence ID" value="CAJ1376859.1"/>
    <property type="molecule type" value="Genomic_DNA"/>
</dbReference>
<comment type="caution">
    <text evidence="3">The sequence shown here is derived from an EMBL/GenBank/DDBJ whole genome shotgun (WGS) entry which is preliminary data.</text>
</comment>
<accession>A0AA36MLE0</accession>
<dbReference type="Proteomes" id="UP001178507">
    <property type="component" value="Unassembled WGS sequence"/>
</dbReference>
<protein>
    <submittedName>
        <fullName evidence="3">Uncharacterized protein</fullName>
    </submittedName>
</protein>
<feature type="coiled-coil region" evidence="1">
    <location>
        <begin position="1489"/>
        <end position="1695"/>
    </location>
</feature>
<feature type="coiled-coil region" evidence="1">
    <location>
        <begin position="1264"/>
        <end position="1348"/>
    </location>
</feature>
<keyword evidence="1" id="KW-0175">Coiled coil</keyword>
<reference evidence="3" key="1">
    <citation type="submission" date="2023-08" db="EMBL/GenBank/DDBJ databases">
        <authorList>
            <person name="Chen Y."/>
            <person name="Shah S."/>
            <person name="Dougan E. K."/>
            <person name="Thang M."/>
            <person name="Chan C."/>
        </authorList>
    </citation>
    <scope>NUCLEOTIDE SEQUENCE</scope>
</reference>
<feature type="coiled-coil region" evidence="1">
    <location>
        <begin position="1373"/>
        <end position="1403"/>
    </location>
</feature>
<proteinExistence type="predicted"/>
<gene>
    <name evidence="3" type="ORF">EVOR1521_LOCUS5812</name>
</gene>
<feature type="coiled-coil region" evidence="1">
    <location>
        <begin position="1721"/>
        <end position="1805"/>
    </location>
</feature>